<dbReference type="RefSeq" id="WP_103124869.1">
    <property type="nucleotide sequence ID" value="NZ_DF978427.1"/>
</dbReference>
<name>A0A2H6LH39_9NOSO</name>
<dbReference type="GO" id="GO:0016740">
    <property type="term" value="F:transferase activity"/>
    <property type="evidence" value="ECO:0007669"/>
    <property type="project" value="UniProtKB-KW"/>
</dbReference>
<evidence type="ECO:0000259" key="1">
    <source>
        <dbReference type="Pfam" id="PF18480"/>
    </source>
</evidence>
<protein>
    <submittedName>
        <fullName evidence="2">ACP S-malonyltransferase</fullName>
    </submittedName>
</protein>
<sequence>MNFLIDYNLTGDAVLFWGTLSAEGWLDLLPIRFFTFQEVGLPMDSSDRVVWQFAQTNQMILITANRNMKGDDSLEQTIREENTPTSLPILTIGNPDRLDESNYRQKCATRLIEIVFDIENYLGVGRVFIP</sequence>
<dbReference type="Proteomes" id="UP000236527">
    <property type="component" value="Unassembled WGS sequence"/>
</dbReference>
<accession>A0A2H6LH39</accession>
<comment type="caution">
    <text evidence="2">The sequence shown here is derived from an EMBL/GenBank/DDBJ whole genome shotgun (WGS) entry which is preliminary data.</text>
</comment>
<dbReference type="Pfam" id="PF18480">
    <property type="entry name" value="DUF5615"/>
    <property type="match status" value="1"/>
</dbReference>
<feature type="domain" description="DUF5615" evidence="1">
    <location>
        <begin position="31"/>
        <end position="67"/>
    </location>
</feature>
<evidence type="ECO:0000313" key="3">
    <source>
        <dbReference type="Proteomes" id="UP000236527"/>
    </source>
</evidence>
<dbReference type="AlphaFoldDB" id="A0A2H6LH39"/>
<evidence type="ECO:0000313" key="2">
    <source>
        <dbReference type="EMBL" id="GBE92541.1"/>
    </source>
</evidence>
<keyword evidence="2" id="KW-0808">Transferase</keyword>
<organism evidence="2 3">
    <name type="scientific">Nostoc cycadae WK-1</name>
    <dbReference type="NCBI Taxonomy" id="1861711"/>
    <lineage>
        <taxon>Bacteria</taxon>
        <taxon>Bacillati</taxon>
        <taxon>Cyanobacteriota</taxon>
        <taxon>Cyanophyceae</taxon>
        <taxon>Nostocales</taxon>
        <taxon>Nostocaceae</taxon>
        <taxon>Nostoc</taxon>
    </lineage>
</organism>
<proteinExistence type="predicted"/>
<dbReference type="EMBL" id="BDGE01000038">
    <property type="protein sequence ID" value="GBE92541.1"/>
    <property type="molecule type" value="Genomic_DNA"/>
</dbReference>
<keyword evidence="3" id="KW-1185">Reference proteome</keyword>
<dbReference type="InterPro" id="IPR041049">
    <property type="entry name" value="DUF5615"/>
</dbReference>
<reference evidence="3" key="1">
    <citation type="journal article" date="2018" name="Genome Announc.">
        <title>Draft Genome Sequence of the Nitrogen-Fixing and Hormogonia-Inducing Cyanobacterium Nostoc cycadae Strain WK-1, Isolated from the Coralloid Roots of Cycas revoluta.</title>
        <authorList>
            <person name="Kanesaki Y."/>
            <person name="Hirose M."/>
            <person name="Hirose Y."/>
            <person name="Fujisawa T."/>
            <person name="Nakamura Y."/>
            <person name="Watanabe S."/>
            <person name="Matsunaga S."/>
            <person name="Uchida H."/>
            <person name="Murakami A."/>
        </authorList>
    </citation>
    <scope>NUCLEOTIDE SEQUENCE [LARGE SCALE GENOMIC DNA]</scope>
    <source>
        <strain evidence="3">WK-1</strain>
    </source>
</reference>
<gene>
    <name evidence="2" type="ORF">NCWK1_2297</name>
</gene>